<dbReference type="Gene3D" id="3.30.1460.20">
    <property type="match status" value="2"/>
</dbReference>
<organism evidence="7 8">
    <name type="scientific">Lachancea lanzarotensis</name>
    <dbReference type="NCBI Taxonomy" id="1245769"/>
    <lineage>
        <taxon>Eukaryota</taxon>
        <taxon>Fungi</taxon>
        <taxon>Dikarya</taxon>
        <taxon>Ascomycota</taxon>
        <taxon>Saccharomycotina</taxon>
        <taxon>Saccharomycetes</taxon>
        <taxon>Saccharomycetales</taxon>
        <taxon>Saccharomycetaceae</taxon>
        <taxon>Lachancea</taxon>
    </lineage>
</organism>
<dbReference type="GO" id="GO:0005885">
    <property type="term" value="C:Arp2/3 protein complex"/>
    <property type="evidence" value="ECO:0007669"/>
    <property type="project" value="EnsemblFungi"/>
</dbReference>
<keyword evidence="5 6" id="KW-0206">Cytoskeleton</keyword>
<keyword evidence="8" id="KW-1185">Reference proteome</keyword>
<dbReference type="Proteomes" id="UP000054304">
    <property type="component" value="Unassembled WGS sequence"/>
</dbReference>
<dbReference type="AlphaFoldDB" id="A0A0C7N6S0"/>
<comment type="function">
    <text evidence="6">Functions as actin-binding component of the Arp2/3 complex which is involved in regulation of actin polymerization and together with an activating nucleation-promoting factor (NPF) mediates the formation of branched actin networks.</text>
</comment>
<dbReference type="InterPro" id="IPR034666">
    <property type="entry name" value="ARPC2/4"/>
</dbReference>
<evidence type="ECO:0000256" key="2">
    <source>
        <dbReference type="ARBA" id="ARBA00007192"/>
    </source>
</evidence>
<sequence>MLHLRPENLLVQKTLTEAWNANENGAPLSLDRVISDFDYTTLHVSNTPENKTVLWLSIKTKVWQSALKCGNGFLEHLESKYSNFPGITPTQQPEQGYDYTLQVDLAQLQPEAMVQLSLLKIHVMSFAFQLAFQEFSVLSQQTQDPSSFSGSNDTGVLRHLQYRDDESIYIKPSNDRVTVIFETFFQDETDKVFGKVFLQEFVDARKRNRSIQSAPQVLFSHEPPLETASVTSNRRTDKDRRFITFVLFPRHFQTPELQFSSVCHLALFRNYFHYHIKCSKAYMHSRMRYRVDSFIKVLNRAKVGETDESEQQTRRTITGRKMVY</sequence>
<evidence type="ECO:0000256" key="5">
    <source>
        <dbReference type="ARBA" id="ARBA00023212"/>
    </source>
</evidence>
<dbReference type="PANTHER" id="PTHR12058:SF0">
    <property type="entry name" value="ACTIN-RELATED PROTEIN 2_3 COMPLEX SUBUNIT 2"/>
    <property type="match status" value="1"/>
</dbReference>
<dbReference type="PANTHER" id="PTHR12058">
    <property type="entry name" value="ARP2/3 COMPLEX 34 KDA SUBUNIT"/>
    <property type="match status" value="1"/>
</dbReference>
<dbReference type="GO" id="GO:0044396">
    <property type="term" value="P:actin cortical patch organization"/>
    <property type="evidence" value="ECO:0007669"/>
    <property type="project" value="EnsemblFungi"/>
</dbReference>
<dbReference type="GO" id="GO:0005829">
    <property type="term" value="C:cytosol"/>
    <property type="evidence" value="ECO:0007669"/>
    <property type="project" value="EnsemblFungi"/>
</dbReference>
<dbReference type="RefSeq" id="XP_022627339.1">
    <property type="nucleotide sequence ID" value="XM_022773856.1"/>
</dbReference>
<dbReference type="GeneID" id="34684517"/>
<dbReference type="GO" id="GO:0051015">
    <property type="term" value="F:actin filament binding"/>
    <property type="evidence" value="ECO:0007669"/>
    <property type="project" value="EnsemblFungi"/>
</dbReference>
<comment type="subunit">
    <text evidence="6">Component of the Arp2/3 complex.</text>
</comment>
<reference evidence="7 8" key="1">
    <citation type="submission" date="2014-12" db="EMBL/GenBank/DDBJ databases">
        <authorList>
            <person name="Neuveglise Cecile"/>
        </authorList>
    </citation>
    <scope>NUCLEOTIDE SEQUENCE [LARGE SCALE GENOMIC DNA]</scope>
    <source>
        <strain evidence="7 8">CBS 12615</strain>
    </source>
</reference>
<protein>
    <recommendedName>
        <fullName evidence="6">Arp2/3 complex 34 kDa subunit</fullName>
    </recommendedName>
</protein>
<dbReference type="OrthoDB" id="148331at2759"/>
<gene>
    <name evidence="7" type="ORF">LALA0_S02e06788g</name>
</gene>
<evidence type="ECO:0000256" key="4">
    <source>
        <dbReference type="ARBA" id="ARBA00023203"/>
    </source>
</evidence>
<proteinExistence type="inferred from homology"/>
<accession>A0A0C7N6S0</accession>
<dbReference type="Pfam" id="PF04045">
    <property type="entry name" value="P34-Arc"/>
    <property type="match status" value="1"/>
</dbReference>
<evidence type="ECO:0000256" key="3">
    <source>
        <dbReference type="ARBA" id="ARBA00022490"/>
    </source>
</evidence>
<dbReference type="GO" id="GO:0030041">
    <property type="term" value="P:actin filament polymerization"/>
    <property type="evidence" value="ECO:0007669"/>
    <property type="project" value="InterPro"/>
</dbReference>
<dbReference type="GO" id="GO:0005200">
    <property type="term" value="F:structural constituent of cytoskeleton"/>
    <property type="evidence" value="ECO:0007669"/>
    <property type="project" value="TreeGrafter"/>
</dbReference>
<keyword evidence="4 6" id="KW-0009">Actin-binding</keyword>
<evidence type="ECO:0000313" key="8">
    <source>
        <dbReference type="Proteomes" id="UP000054304"/>
    </source>
</evidence>
<dbReference type="FunFam" id="3.30.1460.20:FF:000009">
    <property type="entry name" value="Arp2/3 complex 34 kDa subunit"/>
    <property type="match status" value="1"/>
</dbReference>
<keyword evidence="3 6" id="KW-0963">Cytoplasm</keyword>
<comment type="similarity">
    <text evidence="2 6">Belongs to the ARPC2 family.</text>
</comment>
<comment type="subcellular location">
    <subcellularLocation>
        <location evidence="1 6">Cytoplasm</location>
        <location evidence="1 6">Cytoskeleton</location>
    </subcellularLocation>
</comment>
<dbReference type="FunFam" id="3.30.1460.20:FF:000010">
    <property type="entry name" value="Arp2/3 complex 34 kDa subunit"/>
    <property type="match status" value="1"/>
</dbReference>
<dbReference type="SUPFAM" id="SSF69645">
    <property type="entry name" value="Arp2/3 complex subunits"/>
    <property type="match status" value="2"/>
</dbReference>
<dbReference type="GO" id="GO:0034314">
    <property type="term" value="P:Arp2/3 complex-mediated actin nucleation"/>
    <property type="evidence" value="ECO:0007669"/>
    <property type="project" value="EnsemblFungi"/>
</dbReference>
<dbReference type="GO" id="GO:0072697">
    <property type="term" value="P:protein localization to cell cortex"/>
    <property type="evidence" value="ECO:0007669"/>
    <property type="project" value="EnsemblFungi"/>
</dbReference>
<dbReference type="InterPro" id="IPR007188">
    <property type="entry name" value="ARPC2"/>
</dbReference>
<dbReference type="GO" id="GO:0000226">
    <property type="term" value="P:microtubule cytoskeleton organization"/>
    <property type="evidence" value="ECO:0007669"/>
    <property type="project" value="EnsemblFungi"/>
</dbReference>
<dbReference type="STRING" id="1245769.A0A0C7N6S0"/>
<dbReference type="GO" id="GO:0005516">
    <property type="term" value="F:calmodulin binding"/>
    <property type="evidence" value="ECO:0007669"/>
    <property type="project" value="EnsemblFungi"/>
</dbReference>
<dbReference type="GO" id="GO:0060090">
    <property type="term" value="F:molecular adaptor activity"/>
    <property type="evidence" value="ECO:0007669"/>
    <property type="project" value="EnsemblFungi"/>
</dbReference>
<dbReference type="EMBL" id="LN736361">
    <property type="protein sequence ID" value="CEP61103.1"/>
    <property type="molecule type" value="Genomic_DNA"/>
</dbReference>
<evidence type="ECO:0000313" key="7">
    <source>
        <dbReference type="EMBL" id="CEP61103.1"/>
    </source>
</evidence>
<dbReference type="GO" id="GO:0006898">
    <property type="term" value="P:receptor-mediated endocytosis"/>
    <property type="evidence" value="ECO:0007669"/>
    <property type="project" value="EnsemblFungi"/>
</dbReference>
<evidence type="ECO:0000256" key="6">
    <source>
        <dbReference type="RuleBase" id="RU364015"/>
    </source>
</evidence>
<dbReference type="HOGENOM" id="CLU_059439_1_0_1"/>
<evidence type="ECO:0000256" key="1">
    <source>
        <dbReference type="ARBA" id="ARBA00004245"/>
    </source>
</evidence>
<name>A0A0C7N6S0_9SACH</name>